<feature type="region of interest" description="Disordered" evidence="1">
    <location>
        <begin position="23"/>
        <end position="201"/>
    </location>
</feature>
<keyword evidence="3" id="KW-1185">Reference proteome</keyword>
<accession>A0AAD6U2I1</accession>
<feature type="compositionally biased region" description="Pro residues" evidence="1">
    <location>
        <begin position="85"/>
        <end position="101"/>
    </location>
</feature>
<sequence length="201" mass="21793">MKPLLKLKLEAIDNDKAFLAAALQADPDPLPPSSLPLPRVPTASRSPPRPSDPAFPSPSSSQRHAAAAAPDLDSRDRPPALASPHPTPALCPWPAPTPTLEPLPASVPRGSRATPAWPAIRTTALRHPTPALQTPRLDSASIHRQCRTSGRERARRRTRPRRMLSSADDPTMRAEPPRARTTPDERRALSAEQAPSRPGRR</sequence>
<protein>
    <submittedName>
        <fullName evidence="2">Uncharacterized protein</fullName>
    </submittedName>
</protein>
<proteinExistence type="predicted"/>
<dbReference type="EMBL" id="JARJCN010000044">
    <property type="protein sequence ID" value="KAJ7082644.1"/>
    <property type="molecule type" value="Genomic_DNA"/>
</dbReference>
<evidence type="ECO:0000313" key="3">
    <source>
        <dbReference type="Proteomes" id="UP001222325"/>
    </source>
</evidence>
<comment type="caution">
    <text evidence="2">The sequence shown here is derived from an EMBL/GenBank/DDBJ whole genome shotgun (WGS) entry which is preliminary data.</text>
</comment>
<dbReference type="AlphaFoldDB" id="A0AAD6U2I1"/>
<dbReference type="Proteomes" id="UP001222325">
    <property type="component" value="Unassembled WGS sequence"/>
</dbReference>
<reference evidence="2" key="1">
    <citation type="submission" date="2023-03" db="EMBL/GenBank/DDBJ databases">
        <title>Massive genome expansion in bonnet fungi (Mycena s.s.) driven by repeated elements and novel gene families across ecological guilds.</title>
        <authorList>
            <consortium name="Lawrence Berkeley National Laboratory"/>
            <person name="Harder C.B."/>
            <person name="Miyauchi S."/>
            <person name="Viragh M."/>
            <person name="Kuo A."/>
            <person name="Thoen E."/>
            <person name="Andreopoulos B."/>
            <person name="Lu D."/>
            <person name="Skrede I."/>
            <person name="Drula E."/>
            <person name="Henrissat B."/>
            <person name="Morin E."/>
            <person name="Kohler A."/>
            <person name="Barry K."/>
            <person name="LaButti K."/>
            <person name="Morin E."/>
            <person name="Salamov A."/>
            <person name="Lipzen A."/>
            <person name="Mereny Z."/>
            <person name="Hegedus B."/>
            <person name="Baldrian P."/>
            <person name="Stursova M."/>
            <person name="Weitz H."/>
            <person name="Taylor A."/>
            <person name="Grigoriev I.V."/>
            <person name="Nagy L.G."/>
            <person name="Martin F."/>
            <person name="Kauserud H."/>
        </authorList>
    </citation>
    <scope>NUCLEOTIDE SEQUENCE</scope>
    <source>
        <strain evidence="2">CBHHK173m</strain>
    </source>
</reference>
<name>A0AAD6U2I1_9AGAR</name>
<feature type="compositionally biased region" description="Basic and acidic residues" evidence="1">
    <location>
        <begin position="170"/>
        <end position="189"/>
    </location>
</feature>
<evidence type="ECO:0000313" key="2">
    <source>
        <dbReference type="EMBL" id="KAJ7082644.1"/>
    </source>
</evidence>
<feature type="compositionally biased region" description="Pro residues" evidence="1">
    <location>
        <begin position="47"/>
        <end position="56"/>
    </location>
</feature>
<gene>
    <name evidence="2" type="ORF">B0H15DRAFT_852225</name>
</gene>
<evidence type="ECO:0000256" key="1">
    <source>
        <dbReference type="SAM" id="MobiDB-lite"/>
    </source>
</evidence>
<feature type="compositionally biased region" description="Basic residues" evidence="1">
    <location>
        <begin position="153"/>
        <end position="162"/>
    </location>
</feature>
<feature type="compositionally biased region" description="Pro residues" evidence="1">
    <location>
        <begin position="28"/>
        <end position="39"/>
    </location>
</feature>
<organism evidence="2 3">
    <name type="scientific">Mycena belliarum</name>
    <dbReference type="NCBI Taxonomy" id="1033014"/>
    <lineage>
        <taxon>Eukaryota</taxon>
        <taxon>Fungi</taxon>
        <taxon>Dikarya</taxon>
        <taxon>Basidiomycota</taxon>
        <taxon>Agaricomycotina</taxon>
        <taxon>Agaricomycetes</taxon>
        <taxon>Agaricomycetidae</taxon>
        <taxon>Agaricales</taxon>
        <taxon>Marasmiineae</taxon>
        <taxon>Mycenaceae</taxon>
        <taxon>Mycena</taxon>
    </lineage>
</organism>